<evidence type="ECO:0000256" key="5">
    <source>
        <dbReference type="ARBA" id="ARBA00022692"/>
    </source>
</evidence>
<feature type="domain" description="Integrin beta subunit tail" evidence="25">
    <location>
        <begin position="621"/>
        <end position="700"/>
    </location>
</feature>
<dbReference type="SMART" id="SM00187">
    <property type="entry name" value="INB"/>
    <property type="match status" value="1"/>
</dbReference>
<gene>
    <name evidence="26" type="ORF">PHYPO_G00208020</name>
</gene>
<keyword evidence="16" id="KW-0325">Glycoprotein</keyword>
<keyword evidence="15 17" id="KW-1015">Disulfide bond</keyword>
<feature type="domain" description="Integrin beta subunit VWA" evidence="22">
    <location>
        <begin position="30"/>
        <end position="451"/>
    </location>
</feature>
<feature type="disulfide bond" evidence="17">
    <location>
        <begin position="602"/>
        <end position="611"/>
    </location>
</feature>
<dbReference type="SMART" id="SM01241">
    <property type="entry name" value="Integrin_b_cyt"/>
    <property type="match status" value="1"/>
</dbReference>
<feature type="disulfide bond" evidence="17">
    <location>
        <begin position="646"/>
        <end position="670"/>
    </location>
</feature>
<evidence type="ECO:0000256" key="9">
    <source>
        <dbReference type="ARBA" id="ARBA00022837"/>
    </source>
</evidence>
<name>A0A5N5PC18_PANHP</name>
<dbReference type="SUPFAM" id="SSF57196">
    <property type="entry name" value="EGF/Laminin"/>
    <property type="match status" value="1"/>
</dbReference>
<dbReference type="InterPro" id="IPR016201">
    <property type="entry name" value="PSI"/>
</dbReference>
<dbReference type="PANTHER" id="PTHR10082">
    <property type="entry name" value="INTEGRIN BETA SUBUNIT"/>
    <property type="match status" value="1"/>
</dbReference>
<sequence>MPQAMKVILLLLFGQYVYSQEECIKSSVVSCNDCIKSGPGCTWCQDLRFIKPGEPEAVRCDTEKKLREKGCPPGKIINPPSTSDFRQNRPLSGSERTNNPVQVQPQEIELNLRPGHAYTFKLKFKRAVGYPVDLYYLMDLSYSMDDDLKNVKNLGKEILKNLRKITEDARIGFGSFVDKTLLPFTDTTEEKLKKPCPAKAQECQPAFGYQHVLSLTKDEKQFNEMVSTQKISGNLDTPEGGLDAIMQVVTCVNEIGWGNSTRLLVLATDAGFHMAGDGKLAGILEPNQETCRLDKNNMYSMSNTWDYPSVGQIARKLEEQNIQPIFAVTEDVSQIYKELSKLIPKSEVGVLSTDSSNVVKLIEDAYNRLSSNIIVTHDGLPKDISVTFTSNCEGGEKPSDKGTCNNVAIGQEVIFSVTVKAAKCLTKESFNIGPLGFNEKLKVSVKTRCECECDNQEGVHPYCNSQGTVVCGTCSCKPGFLGQKCECSLGQKDEATLKAQCRKDNGTECEGRGDCVCGVCKCHQTEGGKSYYGLHCECDDEHCEKYQNKLCGGKGDCRCGECKCNEGYEGTACQCMKSDESCLTGETVCHGRGKCVCNQCVCERGYKGLRCDTCPTCELPCQVSGSCVECKAFGTGPFEKNCTASCTHLEVIVVENLGRKDCRVKDREGCWMSFSMTVQDGFDKYTVNVLKDRECPEGPNVALIVGGSLAGVALIGLLLLILIKAIFYFKDLKEWKRFEKEAQRRQWAKSENPLFQKATTTVANPAFTGDS</sequence>
<feature type="domain" description="Integrin beta subunit cytoplasmic" evidence="24">
    <location>
        <begin position="724"/>
        <end position="770"/>
    </location>
</feature>
<evidence type="ECO:0000256" key="12">
    <source>
        <dbReference type="ARBA" id="ARBA00022989"/>
    </source>
</evidence>
<evidence type="ECO:0000256" key="14">
    <source>
        <dbReference type="ARBA" id="ARBA00023136"/>
    </source>
</evidence>
<dbReference type="GO" id="GO:0007159">
    <property type="term" value="P:leukocyte cell-cell adhesion"/>
    <property type="evidence" value="ECO:0007669"/>
    <property type="project" value="TreeGrafter"/>
</dbReference>
<feature type="transmembrane region" description="Helical" evidence="20">
    <location>
        <begin position="701"/>
        <end position="727"/>
    </location>
</feature>
<evidence type="ECO:0000256" key="4">
    <source>
        <dbReference type="ARBA" id="ARBA00022536"/>
    </source>
</evidence>
<dbReference type="GO" id="GO:0046872">
    <property type="term" value="F:metal ion binding"/>
    <property type="evidence" value="ECO:0007669"/>
    <property type="project" value="UniProtKB-KW"/>
</dbReference>
<feature type="disulfide bond" evidence="17">
    <location>
        <begin position="595"/>
        <end position="600"/>
    </location>
</feature>
<dbReference type="SMART" id="SM01242">
    <property type="entry name" value="Integrin_B_tail"/>
    <property type="match status" value="1"/>
</dbReference>
<dbReference type="InterPro" id="IPR012896">
    <property type="entry name" value="Integrin_bsu_tail"/>
</dbReference>
<evidence type="ECO:0000259" key="24">
    <source>
        <dbReference type="SMART" id="SM01241"/>
    </source>
</evidence>
<dbReference type="GO" id="GO:0033627">
    <property type="term" value="P:cell adhesion mediated by integrin"/>
    <property type="evidence" value="ECO:0007669"/>
    <property type="project" value="TreeGrafter"/>
</dbReference>
<dbReference type="GO" id="GO:0009986">
    <property type="term" value="C:cell surface"/>
    <property type="evidence" value="ECO:0007669"/>
    <property type="project" value="TreeGrafter"/>
</dbReference>
<feature type="disulfide bond" evidence="17">
    <location>
        <begin position="392"/>
        <end position="404"/>
    </location>
</feature>
<dbReference type="Proteomes" id="UP000327468">
    <property type="component" value="Chromosome 5"/>
</dbReference>
<dbReference type="PROSITE" id="PS00243">
    <property type="entry name" value="I_EGF_1"/>
    <property type="match status" value="2"/>
</dbReference>
<dbReference type="PRINTS" id="PR01186">
    <property type="entry name" value="INTEGRINB"/>
</dbReference>
<evidence type="ECO:0000256" key="13">
    <source>
        <dbReference type="ARBA" id="ARBA00023037"/>
    </source>
</evidence>
<evidence type="ECO:0000256" key="6">
    <source>
        <dbReference type="ARBA" id="ARBA00022723"/>
    </source>
</evidence>
<feature type="disulfide bond" evidence="17">
    <location>
        <begin position="597"/>
        <end position="642"/>
    </location>
</feature>
<evidence type="ECO:0000256" key="8">
    <source>
        <dbReference type="ARBA" id="ARBA00022737"/>
    </source>
</evidence>
<feature type="disulfide bond" evidence="17">
    <location>
        <begin position="621"/>
        <end position="630"/>
    </location>
</feature>
<dbReference type="Pfam" id="PF08725">
    <property type="entry name" value="Integrin_b_cyt"/>
    <property type="match status" value="1"/>
</dbReference>
<keyword evidence="14 20" id="KW-0472">Membrane</keyword>
<evidence type="ECO:0000256" key="3">
    <source>
        <dbReference type="ARBA" id="ARBA00022475"/>
    </source>
</evidence>
<comment type="subcellular location">
    <subcellularLocation>
        <location evidence="1 18">Cell membrane</location>
        <topology evidence="1 18">Single-pass type I membrane protein</topology>
    </subcellularLocation>
</comment>
<dbReference type="Pfam" id="PF07974">
    <property type="entry name" value="EGF_2"/>
    <property type="match status" value="1"/>
</dbReference>
<keyword evidence="13 18" id="KW-0401">Integrin</keyword>
<feature type="disulfide bond" evidence="17">
    <location>
        <begin position="476"/>
        <end position="485"/>
    </location>
</feature>
<dbReference type="GO" id="GO:0007160">
    <property type="term" value="P:cell-matrix adhesion"/>
    <property type="evidence" value="ECO:0007669"/>
    <property type="project" value="TreeGrafter"/>
</dbReference>
<dbReference type="PIRSF" id="PIRSF002512">
    <property type="entry name" value="Integrin_B"/>
    <property type="match status" value="1"/>
</dbReference>
<feature type="disulfide bond" evidence="17">
    <location>
        <begin position="44"/>
        <end position="60"/>
    </location>
</feature>
<dbReference type="Gene3D" id="2.10.25.10">
    <property type="entry name" value="Laminin"/>
    <property type="match status" value="4"/>
</dbReference>
<dbReference type="InterPro" id="IPR036465">
    <property type="entry name" value="vWFA_dom_sf"/>
</dbReference>
<evidence type="ECO:0000256" key="18">
    <source>
        <dbReference type="RuleBase" id="RU000633"/>
    </source>
</evidence>
<feature type="signal peptide" evidence="21">
    <location>
        <begin position="1"/>
        <end position="19"/>
    </location>
</feature>
<keyword evidence="7 21" id="KW-0732">Signal</keyword>
<feature type="disulfide bond" evidence="17">
    <location>
        <begin position="614"/>
        <end position="617"/>
    </location>
</feature>
<dbReference type="Gene3D" id="1.20.5.100">
    <property type="entry name" value="Cytochrome c1, transmembrane anchor, C-terminal"/>
    <property type="match status" value="1"/>
</dbReference>
<feature type="disulfide bond" evidence="17">
    <location>
        <begin position="517"/>
        <end position="551"/>
    </location>
</feature>
<dbReference type="InterPro" id="IPR057243">
    <property type="entry name" value="Integrin_I-EGF_CS"/>
</dbReference>
<dbReference type="GO" id="GO:0019901">
    <property type="term" value="F:protein kinase binding"/>
    <property type="evidence" value="ECO:0007669"/>
    <property type="project" value="TreeGrafter"/>
</dbReference>
<feature type="disulfide bond" evidence="17">
    <location>
        <begin position="23"/>
        <end position="451"/>
    </location>
</feature>
<feature type="disulfide bond" evidence="17">
    <location>
        <begin position="251"/>
        <end position="291"/>
    </location>
</feature>
<dbReference type="GO" id="GO:0001540">
    <property type="term" value="F:amyloid-beta binding"/>
    <property type="evidence" value="ECO:0007669"/>
    <property type="project" value="TreeGrafter"/>
</dbReference>
<dbReference type="SUPFAM" id="SSF69179">
    <property type="entry name" value="Integrin domains"/>
    <property type="match status" value="1"/>
</dbReference>
<dbReference type="GO" id="GO:0007229">
    <property type="term" value="P:integrin-mediated signaling pathway"/>
    <property type="evidence" value="ECO:0007669"/>
    <property type="project" value="UniProtKB-KW"/>
</dbReference>
<comment type="similarity">
    <text evidence="2 18">Belongs to the integrin beta chain family.</text>
</comment>
<dbReference type="GO" id="GO:0008305">
    <property type="term" value="C:integrin complex"/>
    <property type="evidence" value="ECO:0007669"/>
    <property type="project" value="TreeGrafter"/>
</dbReference>
<feature type="disulfide bond" evidence="17">
    <location>
        <begin position="559"/>
        <end position="589"/>
    </location>
</feature>
<proteinExistence type="inferred from homology"/>
<dbReference type="EMBL" id="VFJC01000006">
    <property type="protein sequence ID" value="KAB5577275.1"/>
    <property type="molecule type" value="Genomic_DNA"/>
</dbReference>
<dbReference type="AlphaFoldDB" id="A0A5N5PC18"/>
<evidence type="ECO:0000256" key="10">
    <source>
        <dbReference type="ARBA" id="ARBA00022842"/>
    </source>
</evidence>
<evidence type="ECO:0000313" key="27">
    <source>
        <dbReference type="Proteomes" id="UP000327468"/>
    </source>
</evidence>
<dbReference type="Pfam" id="PF23105">
    <property type="entry name" value="EGF_integrin"/>
    <property type="match status" value="1"/>
</dbReference>
<accession>A0A5N5PC18</accession>
<dbReference type="Pfam" id="PF00362">
    <property type="entry name" value="Integrin_beta"/>
    <property type="match status" value="1"/>
</dbReference>
<organism evidence="26 27">
    <name type="scientific">Pangasianodon hypophthalmus</name>
    <name type="common">Striped catfish</name>
    <name type="synonym">Helicophagus hypophthalmus</name>
    <dbReference type="NCBI Taxonomy" id="310915"/>
    <lineage>
        <taxon>Eukaryota</taxon>
        <taxon>Metazoa</taxon>
        <taxon>Chordata</taxon>
        <taxon>Craniata</taxon>
        <taxon>Vertebrata</taxon>
        <taxon>Euteleostomi</taxon>
        <taxon>Actinopterygii</taxon>
        <taxon>Neopterygii</taxon>
        <taxon>Teleostei</taxon>
        <taxon>Ostariophysi</taxon>
        <taxon>Siluriformes</taxon>
        <taxon>Pangasiidae</taxon>
        <taxon>Pangasianodon</taxon>
    </lineage>
</organism>
<dbReference type="GO" id="GO:0005925">
    <property type="term" value="C:focal adhesion"/>
    <property type="evidence" value="ECO:0007669"/>
    <property type="project" value="TreeGrafter"/>
</dbReference>
<dbReference type="FunFam" id="2.10.25.10:FF:000785">
    <property type="entry name" value="Integrin beta"/>
    <property type="match status" value="1"/>
</dbReference>
<evidence type="ECO:0000256" key="19">
    <source>
        <dbReference type="SAM" id="MobiDB-lite"/>
    </source>
</evidence>
<evidence type="ECO:0000259" key="22">
    <source>
        <dbReference type="SMART" id="SM00187"/>
    </source>
</evidence>
<feature type="chain" id="PRO_5024357851" description="Integrin beta" evidence="21">
    <location>
        <begin position="20"/>
        <end position="771"/>
    </location>
</feature>
<evidence type="ECO:0000256" key="7">
    <source>
        <dbReference type="ARBA" id="ARBA00022729"/>
    </source>
</evidence>
<keyword evidence="11 18" id="KW-0130">Cell adhesion</keyword>
<feature type="disulfide bond" evidence="17">
    <location>
        <begin position="487"/>
        <end position="501"/>
    </location>
</feature>
<dbReference type="Pfam" id="PF17205">
    <property type="entry name" value="PSI_integrin"/>
    <property type="match status" value="1"/>
</dbReference>
<dbReference type="InterPro" id="IPR033760">
    <property type="entry name" value="Integrin_beta_N"/>
</dbReference>
<dbReference type="SMART" id="SM00423">
    <property type="entry name" value="PSI"/>
    <property type="match status" value="1"/>
</dbReference>
<keyword evidence="8" id="KW-0677">Repeat</keyword>
<dbReference type="Gene3D" id="3.30.1680.10">
    <property type="entry name" value="ligand-binding face of the semaphorins, domain 2"/>
    <property type="match status" value="1"/>
</dbReference>
<feature type="region of interest" description="Disordered" evidence="19">
    <location>
        <begin position="70"/>
        <end position="99"/>
    </location>
</feature>
<dbReference type="Gene3D" id="3.40.50.410">
    <property type="entry name" value="von Willebrand factor, type A domain"/>
    <property type="match status" value="1"/>
</dbReference>
<dbReference type="Gene3D" id="2.60.40.1510">
    <property type="entry name" value="ntegrin, alpha v. Chain A, domain 3"/>
    <property type="match status" value="1"/>
</dbReference>
<dbReference type="InterPro" id="IPR014836">
    <property type="entry name" value="Integrin_bsu_cyt_dom"/>
</dbReference>
<keyword evidence="6" id="KW-0479">Metal-binding</keyword>
<evidence type="ECO:0000313" key="26">
    <source>
        <dbReference type="EMBL" id="KAB5577275.1"/>
    </source>
</evidence>
<dbReference type="GO" id="GO:0030593">
    <property type="term" value="P:neutrophil chemotaxis"/>
    <property type="evidence" value="ECO:0007669"/>
    <property type="project" value="TreeGrafter"/>
</dbReference>
<feature type="disulfide bond" evidence="17">
    <location>
        <begin position="34"/>
        <end position="71"/>
    </location>
</feature>
<keyword evidence="12 20" id="KW-1133">Transmembrane helix</keyword>
<dbReference type="GO" id="GO:0005178">
    <property type="term" value="F:integrin binding"/>
    <property type="evidence" value="ECO:0007669"/>
    <property type="project" value="TreeGrafter"/>
</dbReference>
<comment type="caution">
    <text evidence="26">The sequence shown here is derived from an EMBL/GenBank/DDBJ whole genome shotgun (WGS) entry which is preliminary data.</text>
</comment>
<evidence type="ECO:0000259" key="25">
    <source>
        <dbReference type="SMART" id="SM01242"/>
    </source>
</evidence>
<feature type="disulfide bond" evidence="17">
    <location>
        <begin position="627"/>
        <end position="695"/>
    </location>
</feature>
<feature type="disulfide bond" evidence="17">
    <location>
        <begin position="196"/>
        <end position="203"/>
    </location>
</feature>
<dbReference type="FunFam" id="3.40.50.410:FF:000002">
    <property type="entry name" value="Integrin beta"/>
    <property type="match status" value="1"/>
</dbReference>
<dbReference type="FunFam" id="2.10.25.10:FF:000995">
    <property type="entry name" value="Integrin beta"/>
    <property type="match status" value="1"/>
</dbReference>
<keyword evidence="27" id="KW-1185">Reference proteome</keyword>
<keyword evidence="3" id="KW-1003">Cell membrane</keyword>
<evidence type="ECO:0000259" key="23">
    <source>
        <dbReference type="SMART" id="SM00423"/>
    </source>
</evidence>
<keyword evidence="10" id="KW-0460">Magnesium</keyword>
<dbReference type="InterPro" id="IPR015812">
    <property type="entry name" value="Integrin_bsu"/>
</dbReference>
<feature type="disulfide bond" evidence="17">
    <location>
        <begin position="522"/>
        <end position="536"/>
    </location>
</feature>
<dbReference type="SUPFAM" id="SSF103575">
    <property type="entry name" value="Plexin repeat"/>
    <property type="match status" value="1"/>
</dbReference>
<evidence type="ECO:0000256" key="11">
    <source>
        <dbReference type="ARBA" id="ARBA00022889"/>
    </source>
</evidence>
<feature type="disulfide bond" evidence="17">
    <location>
        <begin position="515"/>
        <end position="520"/>
    </location>
</feature>
<feature type="disulfide bond" evidence="17">
    <location>
        <begin position="557"/>
        <end position="562"/>
    </location>
</feature>
<dbReference type="SUPFAM" id="SSF69687">
    <property type="entry name" value="Integrin beta tail domain"/>
    <property type="match status" value="1"/>
</dbReference>
<dbReference type="InterPro" id="IPR032695">
    <property type="entry name" value="Integrin_dom_sf"/>
</dbReference>
<dbReference type="PANTHER" id="PTHR10082:SF15">
    <property type="entry name" value="INTEGRIN BETA-2"/>
    <property type="match status" value="1"/>
</dbReference>
<feature type="disulfide bond" evidence="17">
    <location>
        <begin position="31"/>
        <end position="41"/>
    </location>
</feature>
<keyword evidence="4" id="KW-0245">EGF-like domain</keyword>
<keyword evidence="5 18" id="KW-0812">Transmembrane</keyword>
<feature type="disulfide bond" evidence="17">
    <location>
        <begin position="538"/>
        <end position="543"/>
    </location>
</feature>
<dbReference type="InterPro" id="IPR013111">
    <property type="entry name" value="EGF_extracell"/>
</dbReference>
<dbReference type="Pfam" id="PF07965">
    <property type="entry name" value="Integrin_B_tail"/>
    <property type="match status" value="1"/>
</dbReference>
<protein>
    <recommendedName>
        <fullName evidence="18">Integrin beta</fullName>
    </recommendedName>
</protein>
<feature type="disulfide bond" evidence="17">
    <location>
        <begin position="471"/>
        <end position="509"/>
    </location>
</feature>
<dbReference type="InterPro" id="IPR002369">
    <property type="entry name" value="Integrin_bsu_VWA"/>
</dbReference>
<evidence type="ECO:0000256" key="20">
    <source>
        <dbReference type="SAM" id="Phobius"/>
    </source>
</evidence>
<dbReference type="SUPFAM" id="SSF53300">
    <property type="entry name" value="vWA-like"/>
    <property type="match status" value="1"/>
</dbReference>
<dbReference type="Gene3D" id="4.10.1240.30">
    <property type="match status" value="1"/>
</dbReference>
<feature type="disulfide bond" evidence="17">
    <location>
        <begin position="424"/>
        <end position="662"/>
    </location>
</feature>
<evidence type="ECO:0000256" key="2">
    <source>
        <dbReference type="ARBA" id="ARBA00007449"/>
    </source>
</evidence>
<evidence type="ECO:0000256" key="15">
    <source>
        <dbReference type="ARBA" id="ARBA00023157"/>
    </source>
</evidence>
<feature type="domain" description="PSI" evidence="23">
    <location>
        <begin position="22"/>
        <end position="72"/>
    </location>
</feature>
<dbReference type="FunFam" id="4.10.1240.30:FF:000007">
    <property type="entry name" value="Integrin beta"/>
    <property type="match status" value="1"/>
</dbReference>
<feature type="disulfide bond" evidence="17">
    <location>
        <begin position="449"/>
        <end position="453"/>
    </location>
</feature>
<evidence type="ECO:0000256" key="17">
    <source>
        <dbReference type="PIRSR" id="PIRSR002512-1"/>
    </source>
</evidence>
<dbReference type="InterPro" id="IPR057073">
    <property type="entry name" value="EGF_integrin_2"/>
</dbReference>
<keyword evidence="9" id="KW-0106">Calcium</keyword>
<feature type="compositionally biased region" description="Polar residues" evidence="19">
    <location>
        <begin position="79"/>
        <end position="99"/>
    </location>
</feature>
<reference evidence="26 27" key="1">
    <citation type="submission" date="2019-06" db="EMBL/GenBank/DDBJ databases">
        <title>A chromosome-scale genome assembly of the striped catfish, Pangasianodon hypophthalmus.</title>
        <authorList>
            <person name="Wen M."/>
            <person name="Zahm M."/>
            <person name="Roques C."/>
            <person name="Cabau C."/>
            <person name="Klopp C."/>
            <person name="Donnadieu C."/>
            <person name="Jouanno E."/>
            <person name="Avarre J.-C."/>
            <person name="Campet M."/>
            <person name="Ha T.T.T."/>
            <person name="Dugue R."/>
            <person name="Lampietro C."/>
            <person name="Louis A."/>
            <person name="Herpin A."/>
            <person name="Echchiki A."/>
            <person name="Berthelot C."/>
            <person name="Parey E."/>
            <person name="Roest-Crollius H."/>
            <person name="Braasch I."/>
            <person name="Postlethwait J."/>
            <person name="Bobe J."/>
            <person name="Montfort J."/>
            <person name="Bouchez O."/>
            <person name="Begum T."/>
            <person name="Schartl M."/>
            <person name="Guiguen Y."/>
        </authorList>
    </citation>
    <scope>NUCLEOTIDE SEQUENCE [LARGE SCALE GENOMIC DNA]</scope>
    <source>
        <strain evidence="26 27">Indonesia</strain>
        <tissue evidence="26">Blood</tissue>
    </source>
</reference>
<dbReference type="InterPro" id="IPR036349">
    <property type="entry name" value="Integrin_bsu_tail_dom_sf"/>
</dbReference>
<evidence type="ECO:0000256" key="16">
    <source>
        <dbReference type="ARBA" id="ARBA00023180"/>
    </source>
</evidence>
<evidence type="ECO:0000256" key="1">
    <source>
        <dbReference type="ARBA" id="ARBA00004251"/>
    </source>
</evidence>
<feature type="disulfide bond" evidence="17">
    <location>
        <begin position="564"/>
        <end position="573"/>
    </location>
</feature>
<evidence type="ECO:0000256" key="21">
    <source>
        <dbReference type="SAM" id="SignalP"/>
    </source>
</evidence>